<protein>
    <submittedName>
        <fullName evidence="1">Uncharacterized protein</fullName>
    </submittedName>
</protein>
<name>A0A8J5GQY0_ZINOF</name>
<sequence>MGEGVRFQVVEVGHNVNVDVEPEEECDKLPISSSSIQNELGYALGALMSIDVEEVDAEVLEGQGYVAETVEDVILLCDEMEGVRFQVVEVGHDIDVDVELEEECDKIDVEEVDAEVLEGHGVEVMTIISFNKKEEMIGIVRMESCRLEEECGKVGGFICACVVGDQHITINLVKEE</sequence>
<dbReference type="Proteomes" id="UP000734854">
    <property type="component" value="Unassembled WGS sequence"/>
</dbReference>
<organism evidence="1 2">
    <name type="scientific">Zingiber officinale</name>
    <name type="common">Ginger</name>
    <name type="synonym">Amomum zingiber</name>
    <dbReference type="NCBI Taxonomy" id="94328"/>
    <lineage>
        <taxon>Eukaryota</taxon>
        <taxon>Viridiplantae</taxon>
        <taxon>Streptophyta</taxon>
        <taxon>Embryophyta</taxon>
        <taxon>Tracheophyta</taxon>
        <taxon>Spermatophyta</taxon>
        <taxon>Magnoliopsida</taxon>
        <taxon>Liliopsida</taxon>
        <taxon>Zingiberales</taxon>
        <taxon>Zingiberaceae</taxon>
        <taxon>Zingiber</taxon>
    </lineage>
</organism>
<keyword evidence="2" id="KW-1185">Reference proteome</keyword>
<evidence type="ECO:0000313" key="2">
    <source>
        <dbReference type="Proteomes" id="UP000734854"/>
    </source>
</evidence>
<evidence type="ECO:0000313" key="1">
    <source>
        <dbReference type="EMBL" id="KAG6508413.1"/>
    </source>
</evidence>
<reference evidence="1 2" key="1">
    <citation type="submission" date="2020-08" db="EMBL/GenBank/DDBJ databases">
        <title>Plant Genome Project.</title>
        <authorList>
            <person name="Zhang R.-G."/>
        </authorList>
    </citation>
    <scope>NUCLEOTIDE SEQUENCE [LARGE SCALE GENOMIC DNA]</scope>
    <source>
        <tissue evidence="1">Rhizome</tissue>
    </source>
</reference>
<dbReference type="AlphaFoldDB" id="A0A8J5GQY0"/>
<comment type="caution">
    <text evidence="1">The sequence shown here is derived from an EMBL/GenBank/DDBJ whole genome shotgun (WGS) entry which is preliminary data.</text>
</comment>
<accession>A0A8J5GQY0</accession>
<gene>
    <name evidence="1" type="ORF">ZIOFF_033787</name>
</gene>
<dbReference type="EMBL" id="JACMSC010000009">
    <property type="protein sequence ID" value="KAG6508413.1"/>
    <property type="molecule type" value="Genomic_DNA"/>
</dbReference>
<proteinExistence type="predicted"/>